<accession>A0AA97JDZ6</accession>
<reference evidence="3" key="1">
    <citation type="submission" date="2025-08" db="UniProtKB">
        <authorList>
            <consortium name="RefSeq"/>
        </authorList>
    </citation>
    <scope>IDENTIFICATION</scope>
    <source>
        <tissue evidence="3">Blood</tissue>
    </source>
</reference>
<feature type="compositionally biased region" description="Low complexity" evidence="1">
    <location>
        <begin position="44"/>
        <end position="54"/>
    </location>
</feature>
<keyword evidence="2" id="KW-1185">Reference proteome</keyword>
<dbReference type="Proteomes" id="UP001190640">
    <property type="component" value="Chromosome 5"/>
</dbReference>
<feature type="compositionally biased region" description="Basic and acidic residues" evidence="1">
    <location>
        <begin position="29"/>
        <end position="41"/>
    </location>
</feature>
<name>A0AA97JDZ6_EUBMA</name>
<evidence type="ECO:0000313" key="3">
    <source>
        <dbReference type="RefSeq" id="XP_054836848.1"/>
    </source>
</evidence>
<dbReference type="AlphaFoldDB" id="A0AA97JDZ6"/>
<evidence type="ECO:0000313" key="2">
    <source>
        <dbReference type="Proteomes" id="UP001190640"/>
    </source>
</evidence>
<dbReference type="PANTHER" id="PTHR16230:SF5">
    <property type="entry name" value="BREAST CARCINOMA-AMPLIFIED SEQUENCE 4"/>
    <property type="match status" value="1"/>
</dbReference>
<organism evidence="2 3">
    <name type="scientific">Eublepharis macularius</name>
    <name type="common">Leopard gecko</name>
    <name type="synonym">Cyrtodactylus macularius</name>
    <dbReference type="NCBI Taxonomy" id="481883"/>
    <lineage>
        <taxon>Eukaryota</taxon>
        <taxon>Metazoa</taxon>
        <taxon>Chordata</taxon>
        <taxon>Craniata</taxon>
        <taxon>Vertebrata</taxon>
        <taxon>Euteleostomi</taxon>
        <taxon>Lepidosauria</taxon>
        <taxon>Squamata</taxon>
        <taxon>Bifurcata</taxon>
        <taxon>Gekkota</taxon>
        <taxon>Eublepharidae</taxon>
        <taxon>Eublepharinae</taxon>
        <taxon>Eublepharis</taxon>
    </lineage>
</organism>
<feature type="region of interest" description="Disordered" evidence="1">
    <location>
        <begin position="1"/>
        <end position="54"/>
    </location>
</feature>
<dbReference type="RefSeq" id="XP_054836848.1">
    <property type="nucleotide sequence ID" value="XM_054980873.1"/>
</dbReference>
<sequence>MSAAAASSEGEQPSVALRLASQPSGGDRAAQEEGSRGENARSVEAAVEEPAAAAEGNEARHFALCLAPEAGAEVQEVEESIEEMLIRLDEFCGMTDMIRSDTSQLLDEAIPLIKAKMIEMNNIYMKVDKLEAFVKMVGQHLSFLEEQVLQAEKAHAVLPYTVRKLFGSSALPLFNNKHTSSPQHTYNLPELYRTEDYFPIKYIGSKYQSH</sequence>
<gene>
    <name evidence="3" type="primary">BCAS4</name>
</gene>
<protein>
    <submittedName>
        <fullName evidence="3">Breast carcinoma-amplified sequence 4 isoform X2</fullName>
    </submittedName>
</protein>
<dbReference type="InterPro" id="IPR024857">
    <property type="entry name" value="Cappuccino"/>
</dbReference>
<evidence type="ECO:0000256" key="1">
    <source>
        <dbReference type="SAM" id="MobiDB-lite"/>
    </source>
</evidence>
<proteinExistence type="predicted"/>
<dbReference type="PANTHER" id="PTHR16230">
    <property type="entry name" value="CAPPUCCINO"/>
    <property type="match status" value="1"/>
</dbReference>
<dbReference type="CTD" id="55653"/>
<dbReference type="GeneID" id="129330714"/>
<dbReference type="GO" id="GO:0031083">
    <property type="term" value="C:BLOC-1 complex"/>
    <property type="evidence" value="ECO:0007669"/>
    <property type="project" value="TreeGrafter"/>
</dbReference>